<feature type="region of interest" description="Disordered" evidence="1">
    <location>
        <begin position="253"/>
        <end position="402"/>
    </location>
</feature>
<keyword evidence="3" id="KW-1185">Reference proteome</keyword>
<dbReference type="EMBL" id="JH921443">
    <property type="protein sequence ID" value="EKD15046.1"/>
    <property type="molecule type" value="Genomic_DNA"/>
</dbReference>
<dbReference type="Pfam" id="PF08208">
    <property type="entry name" value="RNA_polI_A34"/>
    <property type="match status" value="1"/>
</dbReference>
<dbReference type="HOGENOM" id="CLU_045997_0_0_1"/>
<dbReference type="InterPro" id="IPR053263">
    <property type="entry name" value="Euk_RPA34_RNAP_subunit"/>
</dbReference>
<feature type="compositionally biased region" description="Basic and acidic residues" evidence="1">
    <location>
        <begin position="37"/>
        <end position="50"/>
    </location>
</feature>
<feature type="compositionally biased region" description="Polar residues" evidence="1">
    <location>
        <begin position="390"/>
        <end position="402"/>
    </location>
</feature>
<name>K1WPX5_MARBU</name>
<dbReference type="KEGG" id="mbe:MBM_06807"/>
<dbReference type="AlphaFoldDB" id="K1WPX5"/>
<evidence type="ECO:0000256" key="1">
    <source>
        <dbReference type="SAM" id="MobiDB-lite"/>
    </source>
</evidence>
<dbReference type="eggNOG" id="ENOG502SA24">
    <property type="taxonomic scope" value="Eukaryota"/>
</dbReference>
<feature type="compositionally biased region" description="Basic and acidic residues" evidence="1">
    <location>
        <begin position="346"/>
        <end position="366"/>
    </location>
</feature>
<feature type="compositionally biased region" description="Basic residues" evidence="1">
    <location>
        <begin position="12"/>
        <end position="25"/>
    </location>
</feature>
<dbReference type="InParanoid" id="K1WPX5"/>
<dbReference type="OMA" id="LKMRFLP"/>
<proteinExistence type="predicted"/>
<evidence type="ECO:0008006" key="4">
    <source>
        <dbReference type="Google" id="ProtNLM"/>
    </source>
</evidence>
<reference evidence="2 3" key="1">
    <citation type="journal article" date="2012" name="BMC Genomics">
        <title>Sequencing the genome of Marssonina brunnea reveals fungus-poplar co-evolution.</title>
        <authorList>
            <person name="Zhu S."/>
            <person name="Cao Y.-Z."/>
            <person name="Jiang C."/>
            <person name="Tan B.-Y."/>
            <person name="Wang Z."/>
            <person name="Feng S."/>
            <person name="Zhang L."/>
            <person name="Su X.-H."/>
            <person name="Brejova B."/>
            <person name="Vinar T."/>
            <person name="Xu M."/>
            <person name="Wang M.-X."/>
            <person name="Zhang S.-G."/>
            <person name="Huang M.-R."/>
            <person name="Wu R."/>
            <person name="Zhou Y."/>
        </authorList>
    </citation>
    <scope>NUCLEOTIDE SEQUENCE [LARGE SCALE GENOMIC DNA]</scope>
    <source>
        <strain evidence="2 3">MB_m1</strain>
    </source>
</reference>
<dbReference type="InterPro" id="IPR013240">
    <property type="entry name" value="DNA-dir_RNA_pol1_su_RPA34"/>
</dbReference>
<dbReference type="Gene3D" id="6.20.250.70">
    <property type="match status" value="1"/>
</dbReference>
<feature type="compositionally biased region" description="Basic and acidic residues" evidence="1">
    <location>
        <begin position="1"/>
        <end position="11"/>
    </location>
</feature>
<feature type="compositionally biased region" description="Basic and acidic residues" evidence="1">
    <location>
        <begin position="376"/>
        <end position="389"/>
    </location>
</feature>
<gene>
    <name evidence="2" type="ORF">MBM_06807</name>
</gene>
<sequence>MASEKSKAREAKKAKKPVQHQKPTKKTPPLAAYKSQEFVHESDSDEEGKNAKGKKHESEEASDSDEESSSAESIKATSKSNGKMPAPSGSSSESEDDSEDSDEASEDEDSDEATNPAPVATKPTKQPAKKSTEKVVLSNSPRPFKAPAGFNPATVDGNLGASTMLRESNLAGKQIWYFTAPTSVPISSLKEISLSDATNGKSVLSYKDNDYGFMESAEDKTYTKIMVPSSSHDGYQYASKSIDRVFQLHKIVRNPTTEDPSKATVPAKRPVRQQPRGMKMRFRPIGFGSGETGRIGSATPEPQAEMDEATPATFRKAPGASDSDSDEVMEDAPPIPKKSRTKSKSSKSEKEPSLKRKHREGGENKSKHSSSSKMSSSERKELKRLEKKQSASQLSTVGNPSA</sequence>
<dbReference type="PANTHER" id="PTHR28155:SF1">
    <property type="entry name" value="DNA-DIRECTED RNA POLYMERASE I SUBUNIT RPA34.5-DOMAIN-CONTAINING PROTEIN"/>
    <property type="match status" value="1"/>
</dbReference>
<feature type="compositionally biased region" description="Acidic residues" evidence="1">
    <location>
        <begin position="60"/>
        <end position="69"/>
    </location>
</feature>
<evidence type="ECO:0000313" key="2">
    <source>
        <dbReference type="EMBL" id="EKD15046.1"/>
    </source>
</evidence>
<feature type="region of interest" description="Disordered" evidence="1">
    <location>
        <begin position="1"/>
        <end position="153"/>
    </location>
</feature>
<dbReference type="Proteomes" id="UP000006753">
    <property type="component" value="Unassembled WGS sequence"/>
</dbReference>
<dbReference type="GO" id="GO:0006360">
    <property type="term" value="P:transcription by RNA polymerase I"/>
    <property type="evidence" value="ECO:0007669"/>
    <property type="project" value="InterPro"/>
</dbReference>
<evidence type="ECO:0000313" key="3">
    <source>
        <dbReference type="Proteomes" id="UP000006753"/>
    </source>
</evidence>
<feature type="compositionally biased region" description="Acidic residues" evidence="1">
    <location>
        <begin position="93"/>
        <end position="112"/>
    </location>
</feature>
<dbReference type="PANTHER" id="PTHR28155">
    <property type="entry name" value="ACR243WP"/>
    <property type="match status" value="1"/>
</dbReference>
<protein>
    <recommendedName>
        <fullName evidence="4">RNA polymerase I, subunit RPA34.5</fullName>
    </recommendedName>
</protein>
<accession>K1WPX5</accession>
<dbReference type="OrthoDB" id="76224at2759"/>
<organism evidence="2 3">
    <name type="scientific">Marssonina brunnea f. sp. multigermtubi (strain MB_m1)</name>
    <name type="common">Marssonina leaf spot fungus</name>
    <dbReference type="NCBI Taxonomy" id="1072389"/>
    <lineage>
        <taxon>Eukaryota</taxon>
        <taxon>Fungi</taxon>
        <taxon>Dikarya</taxon>
        <taxon>Ascomycota</taxon>
        <taxon>Pezizomycotina</taxon>
        <taxon>Leotiomycetes</taxon>
        <taxon>Helotiales</taxon>
        <taxon>Drepanopezizaceae</taxon>
        <taxon>Drepanopeziza</taxon>
    </lineage>
</organism>